<dbReference type="EMBL" id="CAIJDP010000066">
    <property type="protein sequence ID" value="CAD0003799.1"/>
    <property type="molecule type" value="Genomic_DNA"/>
</dbReference>
<sequence length="47" mass="5613">MKIELLFEETFKLEYQACGKLVTLLHLADREGIIRMRNKAIQMKIYI</sequence>
<gene>
    <name evidence="1" type="ORF">FLAT13_01870</name>
</gene>
<accession>A0A6V6YWX1</accession>
<organism evidence="1 2">
    <name type="scientific">Flavobacterium salmonis</name>
    <dbReference type="NCBI Taxonomy" id="2654844"/>
    <lineage>
        <taxon>Bacteria</taxon>
        <taxon>Pseudomonadati</taxon>
        <taxon>Bacteroidota</taxon>
        <taxon>Flavobacteriia</taxon>
        <taxon>Flavobacteriales</taxon>
        <taxon>Flavobacteriaceae</taxon>
        <taxon>Flavobacterium</taxon>
    </lineage>
</organism>
<evidence type="ECO:0000313" key="1">
    <source>
        <dbReference type="EMBL" id="CAD0003799.1"/>
    </source>
</evidence>
<keyword evidence="2" id="KW-1185">Reference proteome</keyword>
<protein>
    <submittedName>
        <fullName evidence="1">Uncharacterized protein</fullName>
    </submittedName>
</protein>
<proteinExistence type="predicted"/>
<dbReference type="Proteomes" id="UP000530060">
    <property type="component" value="Unassembled WGS sequence"/>
</dbReference>
<evidence type="ECO:0000313" key="2">
    <source>
        <dbReference type="Proteomes" id="UP000530060"/>
    </source>
</evidence>
<reference evidence="1 2" key="1">
    <citation type="submission" date="2020-06" db="EMBL/GenBank/DDBJ databases">
        <authorList>
            <person name="Criscuolo A."/>
        </authorList>
    </citation>
    <scope>NUCLEOTIDE SEQUENCE [LARGE SCALE GENOMIC DNA]</scope>
    <source>
        <strain evidence="2">CIP 111411</strain>
    </source>
</reference>
<comment type="caution">
    <text evidence="1">The sequence shown here is derived from an EMBL/GenBank/DDBJ whole genome shotgun (WGS) entry which is preliminary data.</text>
</comment>
<dbReference type="AlphaFoldDB" id="A0A6V6YWX1"/>
<name>A0A6V6YWX1_9FLAO</name>